<reference evidence="1" key="1">
    <citation type="journal article" date="2014" name="Int. J. Syst. Evol. Microbiol.">
        <title>Complete genome sequence of Corynebacterium casei LMG S-19264T (=DSM 44701T), isolated from a smear-ripened cheese.</title>
        <authorList>
            <consortium name="US DOE Joint Genome Institute (JGI-PGF)"/>
            <person name="Walter F."/>
            <person name="Albersmeier A."/>
            <person name="Kalinowski J."/>
            <person name="Ruckert C."/>
        </authorList>
    </citation>
    <scope>NUCLEOTIDE SEQUENCE</scope>
    <source>
        <strain evidence="1">CGMCC 1.10998</strain>
    </source>
</reference>
<sequence length="269" mass="30631">MFSLPFKKNKDINAVYEEKRFLIGEEEAFFGRLRRALPNCYIFPKIDLVSLLEPGSTDPKVRLAELAQLDGKKVDFGVFDASLGLLCVIELCVKDETGAYASNKKLFETAGIKTIRWDKNALPTFEQILRILAPFSTIAAPKPDVAASTIMRTQFEENRTTDTVQAIYQSLPTPSNIEALSILAIEKLTPDQAIKKAFPHVWERICLFCNEPQHLKRYLASLSLQDRGVERVGFPREVLREISAIQAENERYIQRAVPRTTWHNSFINR</sequence>
<gene>
    <name evidence="1" type="ORF">GCM10011396_17230</name>
</gene>
<accession>A0A916XGR7</accession>
<evidence type="ECO:0000313" key="2">
    <source>
        <dbReference type="Proteomes" id="UP000637423"/>
    </source>
</evidence>
<dbReference type="RefSeq" id="WP_188565491.1">
    <property type="nucleotide sequence ID" value="NZ_BMED01000001.1"/>
</dbReference>
<name>A0A916XGR7_9BURK</name>
<proteinExistence type="predicted"/>
<reference evidence="1" key="2">
    <citation type="submission" date="2020-09" db="EMBL/GenBank/DDBJ databases">
        <authorList>
            <person name="Sun Q."/>
            <person name="Zhou Y."/>
        </authorList>
    </citation>
    <scope>NUCLEOTIDE SEQUENCE</scope>
    <source>
        <strain evidence="1">CGMCC 1.10998</strain>
    </source>
</reference>
<dbReference type="AlphaFoldDB" id="A0A916XGR7"/>
<comment type="caution">
    <text evidence="1">The sequence shown here is derived from an EMBL/GenBank/DDBJ whole genome shotgun (WGS) entry which is preliminary data.</text>
</comment>
<organism evidence="1 2">
    <name type="scientific">Undibacterium terreum</name>
    <dbReference type="NCBI Taxonomy" id="1224302"/>
    <lineage>
        <taxon>Bacteria</taxon>
        <taxon>Pseudomonadati</taxon>
        <taxon>Pseudomonadota</taxon>
        <taxon>Betaproteobacteria</taxon>
        <taxon>Burkholderiales</taxon>
        <taxon>Oxalobacteraceae</taxon>
        <taxon>Undibacterium</taxon>
    </lineage>
</organism>
<protein>
    <recommendedName>
        <fullName evidence="3">DUF2726 domain-containing protein</fullName>
    </recommendedName>
</protein>
<keyword evidence="2" id="KW-1185">Reference proteome</keyword>
<dbReference type="Proteomes" id="UP000637423">
    <property type="component" value="Unassembled WGS sequence"/>
</dbReference>
<dbReference type="EMBL" id="BMED01000001">
    <property type="protein sequence ID" value="GGC70662.1"/>
    <property type="molecule type" value="Genomic_DNA"/>
</dbReference>
<evidence type="ECO:0008006" key="3">
    <source>
        <dbReference type="Google" id="ProtNLM"/>
    </source>
</evidence>
<evidence type="ECO:0000313" key="1">
    <source>
        <dbReference type="EMBL" id="GGC70662.1"/>
    </source>
</evidence>